<sequence>MNQAVSKIKISSIFLTLLISAPAVIIFLYLFIGHSDNWQHLKDTLLFEYIFNSLYIMFGVAILTSIIGFTTAYLTSLYTFTFSRFFHYALILPFAFPAYIVAFIYGGMFDITGTVTTFILNLINKDLSEVVFFDIMSIEGAILVMSLVLYPYVYLICKTYLSFESASIIDAAKTFNLSSWQILKKVILPISRPAIVAGVTLAVMEAVADFGVMDYFGVNTFVTGIFKTWFGMGSVDDAAKLASILMTFVFLIIILERLQRRNKVFKSSGKDFKPIDKVKLTGFKSFLAFISCFIPVFFGFILPFIQLCYWFFISYEDIIDEDFMTILYQTLSLAIISAFIITALGLLFVYNVRKNKDKTSSILTQIAKLGYSIPGAVVAVGILSFFTILDKNIIEIFTSNYVISGTIIAIIFGYCVRFLAITINNFEAGFSRIPQTYDDAAKTLDVGEKRTFITIFMPLLKNSAFASFIVIFIEVIKELPLTMILRPFNYDTLAILSLELTQQSQIVESSVPSMFILIIGMISVVLLAKNMNKAH</sequence>
<evidence type="ECO:0000259" key="9">
    <source>
        <dbReference type="PROSITE" id="PS50928"/>
    </source>
</evidence>
<keyword evidence="11" id="KW-1185">Reference proteome</keyword>
<dbReference type="KEGG" id="amyt:AMYT_2329"/>
<evidence type="ECO:0000256" key="1">
    <source>
        <dbReference type="ARBA" id="ARBA00004429"/>
    </source>
</evidence>
<comment type="similarity">
    <text evidence="8">Belongs to the binding-protein-dependent transport system permease family.</text>
</comment>
<evidence type="ECO:0000256" key="8">
    <source>
        <dbReference type="RuleBase" id="RU363032"/>
    </source>
</evidence>
<keyword evidence="4" id="KW-0997">Cell inner membrane</keyword>
<feature type="transmembrane region" description="Helical" evidence="8">
    <location>
        <begin position="85"/>
        <end position="105"/>
    </location>
</feature>
<comment type="subcellular location">
    <subcellularLocation>
        <location evidence="1">Cell inner membrane</location>
        <topology evidence="1">Multi-pass membrane protein</topology>
    </subcellularLocation>
    <subcellularLocation>
        <location evidence="8">Cell membrane</location>
        <topology evidence="8">Multi-pass membrane protein</topology>
    </subcellularLocation>
</comment>
<dbReference type="SUPFAM" id="SSF161098">
    <property type="entry name" value="MetI-like"/>
    <property type="match status" value="2"/>
</dbReference>
<dbReference type="Proteomes" id="UP000290092">
    <property type="component" value="Unassembled WGS sequence"/>
</dbReference>
<keyword evidence="5 8" id="KW-0812">Transmembrane</keyword>
<dbReference type="CDD" id="cd06261">
    <property type="entry name" value="TM_PBP2"/>
    <property type="match status" value="2"/>
</dbReference>
<feature type="transmembrane region" description="Helical" evidence="8">
    <location>
        <begin position="52"/>
        <end position="73"/>
    </location>
</feature>
<evidence type="ECO:0000256" key="7">
    <source>
        <dbReference type="ARBA" id="ARBA00023136"/>
    </source>
</evidence>
<comment type="caution">
    <text evidence="10">The sequence shown here is derived from an EMBL/GenBank/DDBJ whole genome shotgun (WGS) entry which is preliminary data.</text>
</comment>
<dbReference type="EMBL" id="NXID01000017">
    <property type="protein sequence ID" value="RXK15884.1"/>
    <property type="molecule type" value="Genomic_DNA"/>
</dbReference>
<feature type="transmembrane region" description="Helical" evidence="8">
    <location>
        <begin position="510"/>
        <end position="528"/>
    </location>
</feature>
<feature type="transmembrane region" description="Helical" evidence="8">
    <location>
        <begin position="12"/>
        <end position="32"/>
    </location>
</feature>
<dbReference type="PANTHER" id="PTHR43357">
    <property type="entry name" value="INNER MEMBRANE ABC TRANSPORTER PERMEASE PROTEIN YDCV"/>
    <property type="match status" value="1"/>
</dbReference>
<feature type="transmembrane region" description="Helical" evidence="8">
    <location>
        <begin position="130"/>
        <end position="153"/>
    </location>
</feature>
<feature type="transmembrane region" description="Helical" evidence="8">
    <location>
        <begin position="286"/>
        <end position="313"/>
    </location>
</feature>
<keyword evidence="3" id="KW-1003">Cell membrane</keyword>
<protein>
    <submittedName>
        <fullName evidence="10">ABC transporter permease</fullName>
    </submittedName>
</protein>
<dbReference type="AlphaFoldDB" id="A0AAX2AGM3"/>
<dbReference type="PROSITE" id="PS50928">
    <property type="entry name" value="ABC_TM1"/>
    <property type="match status" value="2"/>
</dbReference>
<gene>
    <name evidence="10" type="ORF">CP985_05845</name>
</gene>
<feature type="transmembrane region" description="Helical" evidence="8">
    <location>
        <begin position="369"/>
        <end position="389"/>
    </location>
</feature>
<dbReference type="GO" id="GO:0005886">
    <property type="term" value="C:plasma membrane"/>
    <property type="evidence" value="ECO:0007669"/>
    <property type="project" value="UniProtKB-SubCell"/>
</dbReference>
<evidence type="ECO:0000256" key="6">
    <source>
        <dbReference type="ARBA" id="ARBA00022989"/>
    </source>
</evidence>
<name>A0AAX2AGM3_9BACT</name>
<evidence type="ECO:0000256" key="2">
    <source>
        <dbReference type="ARBA" id="ARBA00022448"/>
    </source>
</evidence>
<feature type="transmembrane region" description="Helical" evidence="8">
    <location>
        <begin position="452"/>
        <end position="473"/>
    </location>
</feature>
<evidence type="ECO:0000256" key="5">
    <source>
        <dbReference type="ARBA" id="ARBA00022692"/>
    </source>
</evidence>
<reference evidence="10 11" key="1">
    <citation type="submission" date="2017-09" db="EMBL/GenBank/DDBJ databases">
        <title>Genomics of the genus Arcobacter.</title>
        <authorList>
            <person name="Perez-Cataluna A."/>
            <person name="Figueras M.J."/>
            <person name="Salas-Masso N."/>
        </authorList>
    </citation>
    <scope>NUCLEOTIDE SEQUENCE [LARGE SCALE GENOMIC DNA]</scope>
    <source>
        <strain evidence="10 11">CECT 7386</strain>
    </source>
</reference>
<accession>A0AAX2AGM3</accession>
<evidence type="ECO:0000256" key="3">
    <source>
        <dbReference type="ARBA" id="ARBA00022475"/>
    </source>
</evidence>
<feature type="domain" description="ABC transmembrane type-1" evidence="9">
    <location>
        <begin position="327"/>
        <end position="527"/>
    </location>
</feature>
<dbReference type="RefSeq" id="WP_114842689.1">
    <property type="nucleotide sequence ID" value="NZ_CP031219.1"/>
</dbReference>
<organism evidence="10 11">
    <name type="scientific">Malaciobacter mytili LMG 24559</name>
    <dbReference type="NCBI Taxonomy" id="1032238"/>
    <lineage>
        <taxon>Bacteria</taxon>
        <taxon>Pseudomonadati</taxon>
        <taxon>Campylobacterota</taxon>
        <taxon>Epsilonproteobacteria</taxon>
        <taxon>Campylobacterales</taxon>
        <taxon>Arcobacteraceae</taxon>
        <taxon>Malaciobacter</taxon>
    </lineage>
</organism>
<proteinExistence type="inferred from homology"/>
<feature type="transmembrane region" description="Helical" evidence="8">
    <location>
        <begin position="194"/>
        <end position="218"/>
    </location>
</feature>
<feature type="domain" description="ABC transmembrane type-1" evidence="9">
    <location>
        <begin position="50"/>
        <end position="259"/>
    </location>
</feature>
<feature type="transmembrane region" description="Helical" evidence="8">
    <location>
        <begin position="325"/>
        <end position="349"/>
    </location>
</feature>
<dbReference type="InterPro" id="IPR035906">
    <property type="entry name" value="MetI-like_sf"/>
</dbReference>
<dbReference type="GO" id="GO:0055085">
    <property type="term" value="P:transmembrane transport"/>
    <property type="evidence" value="ECO:0007669"/>
    <property type="project" value="InterPro"/>
</dbReference>
<keyword evidence="7 8" id="KW-0472">Membrane</keyword>
<evidence type="ECO:0000313" key="10">
    <source>
        <dbReference type="EMBL" id="RXK15884.1"/>
    </source>
</evidence>
<dbReference type="PANTHER" id="PTHR43357:SF3">
    <property type="entry name" value="FE(3+)-TRANSPORT SYSTEM PERMEASE PROTEIN FBPB 2"/>
    <property type="match status" value="1"/>
</dbReference>
<feature type="transmembrane region" description="Helical" evidence="8">
    <location>
        <begin position="401"/>
        <end position="423"/>
    </location>
</feature>
<dbReference type="InterPro" id="IPR000515">
    <property type="entry name" value="MetI-like"/>
</dbReference>
<keyword evidence="6 8" id="KW-1133">Transmembrane helix</keyword>
<keyword evidence="2 8" id="KW-0813">Transport</keyword>
<evidence type="ECO:0000256" key="4">
    <source>
        <dbReference type="ARBA" id="ARBA00022519"/>
    </source>
</evidence>
<dbReference type="Gene3D" id="1.10.3720.10">
    <property type="entry name" value="MetI-like"/>
    <property type="match status" value="2"/>
</dbReference>
<dbReference type="Pfam" id="PF00528">
    <property type="entry name" value="BPD_transp_1"/>
    <property type="match status" value="2"/>
</dbReference>
<feature type="transmembrane region" description="Helical" evidence="8">
    <location>
        <begin position="238"/>
        <end position="258"/>
    </location>
</feature>
<evidence type="ECO:0000313" key="11">
    <source>
        <dbReference type="Proteomes" id="UP000290092"/>
    </source>
</evidence>